<dbReference type="AlphaFoldDB" id="A0A1S3YLC9"/>
<reference evidence="1" key="1">
    <citation type="journal article" date="2014" name="Nat. Commun.">
        <title>The tobacco genome sequence and its comparison with those of tomato and potato.</title>
        <authorList>
            <person name="Sierro N."/>
            <person name="Battey J.N."/>
            <person name="Ouadi S."/>
            <person name="Bakaher N."/>
            <person name="Bovet L."/>
            <person name="Willig A."/>
            <person name="Goepfert S."/>
            <person name="Peitsch M.C."/>
            <person name="Ivanov N.V."/>
        </authorList>
    </citation>
    <scope>NUCLEOTIDE SEQUENCE [LARGE SCALE GENOMIC DNA]</scope>
</reference>
<dbReference type="CDD" id="cd00303">
    <property type="entry name" value="retropepsin_like"/>
    <property type="match status" value="1"/>
</dbReference>
<dbReference type="Proteomes" id="UP000790787">
    <property type="component" value="Chromosome 4"/>
</dbReference>
<sequence>MGNKRRLTEFETVALTQECTSMIQHKFPQKIKDPGSFTIPVRIGEIDMGKALCDLGASINLMPLLMFKQLGLGASRSTTVMLQLADRSFVYLEGVIEDVLLQIGKFIFPADFIILDYEADELVPIILGRPLLVTGDAIIKVRKGKMIMRVDEAVFNIYRAIQLPRHYEDLAMISVVEINERAVEPSVFKEDALENALMLFNYLELEEEVEEMLQILDASCEYIRERSQFKPLDRLIGPPPKPSVEEAPKLELKPLPSHLHYAYFGSSNTFSVIVSSHLSNLLEEKLLRVLREHMHAIG</sequence>
<organism evidence="1 2">
    <name type="scientific">Nicotiana tabacum</name>
    <name type="common">Common tobacco</name>
    <dbReference type="NCBI Taxonomy" id="4097"/>
    <lineage>
        <taxon>Eukaryota</taxon>
        <taxon>Viridiplantae</taxon>
        <taxon>Streptophyta</taxon>
        <taxon>Embryophyta</taxon>
        <taxon>Tracheophyta</taxon>
        <taxon>Spermatophyta</taxon>
        <taxon>Magnoliopsida</taxon>
        <taxon>eudicotyledons</taxon>
        <taxon>Gunneridae</taxon>
        <taxon>Pentapetalae</taxon>
        <taxon>asterids</taxon>
        <taxon>lamiids</taxon>
        <taxon>Solanales</taxon>
        <taxon>Solanaceae</taxon>
        <taxon>Nicotianoideae</taxon>
        <taxon>Nicotianeae</taxon>
        <taxon>Nicotiana</taxon>
    </lineage>
</organism>
<dbReference type="PaxDb" id="4097-A0A1S3YLC9"/>
<dbReference type="InterPro" id="IPR021109">
    <property type="entry name" value="Peptidase_aspartic_dom_sf"/>
</dbReference>
<proteinExistence type="predicted"/>
<accession>A0A1S3YLC9</accession>
<evidence type="ECO:0000313" key="2">
    <source>
        <dbReference type="RefSeq" id="XP_016453034.1"/>
    </source>
</evidence>
<protein>
    <submittedName>
        <fullName evidence="2">Uncharacterized protein LOC107777508</fullName>
    </submittedName>
</protein>
<dbReference type="Gene3D" id="2.40.70.10">
    <property type="entry name" value="Acid Proteases"/>
    <property type="match status" value="1"/>
</dbReference>
<dbReference type="PANTHER" id="PTHR33067">
    <property type="entry name" value="RNA-DIRECTED DNA POLYMERASE-RELATED"/>
    <property type="match status" value="1"/>
</dbReference>
<keyword evidence="1" id="KW-1185">Reference proteome</keyword>
<dbReference type="RefSeq" id="XP_016453034.1">
    <property type="nucleotide sequence ID" value="XM_016597548.1"/>
</dbReference>
<dbReference type="PANTHER" id="PTHR33067:SF32">
    <property type="entry name" value="ASPARTIC PEPTIDASE DDI1-TYPE DOMAIN-CONTAINING PROTEIN"/>
    <property type="match status" value="1"/>
</dbReference>
<gene>
    <name evidence="2" type="primary">LOC107777508</name>
</gene>
<dbReference type="OrthoDB" id="1226655at2759"/>
<dbReference type="KEGG" id="nta:107777508"/>
<dbReference type="GeneID" id="107777508"/>
<reference evidence="2" key="2">
    <citation type="submission" date="2025-08" db="UniProtKB">
        <authorList>
            <consortium name="RefSeq"/>
        </authorList>
    </citation>
    <scope>IDENTIFICATION</scope>
    <source>
        <tissue evidence="2">Leaf</tissue>
    </source>
</reference>
<evidence type="ECO:0000313" key="1">
    <source>
        <dbReference type="Proteomes" id="UP000790787"/>
    </source>
</evidence>
<name>A0A1S3YLC9_TOBAC</name>